<keyword evidence="2" id="KW-0862">Zinc</keyword>
<evidence type="ECO:0000256" key="5">
    <source>
        <dbReference type="ARBA" id="ARBA00023163"/>
    </source>
</evidence>
<keyword evidence="5" id="KW-0804">Transcription</keyword>
<evidence type="ECO:0000256" key="7">
    <source>
        <dbReference type="SAM" id="MobiDB-lite"/>
    </source>
</evidence>
<evidence type="ECO:0000313" key="9">
    <source>
        <dbReference type="EMBL" id="CRL23029.1"/>
    </source>
</evidence>
<evidence type="ECO:0000256" key="6">
    <source>
        <dbReference type="ARBA" id="ARBA00023242"/>
    </source>
</evidence>
<dbReference type="GO" id="GO:0009410">
    <property type="term" value="P:response to xenobiotic stimulus"/>
    <property type="evidence" value="ECO:0007669"/>
    <property type="project" value="TreeGrafter"/>
</dbReference>
<evidence type="ECO:0000256" key="3">
    <source>
        <dbReference type="ARBA" id="ARBA00023015"/>
    </source>
</evidence>
<dbReference type="InterPro" id="IPR007219">
    <property type="entry name" value="XnlR_reg_dom"/>
</dbReference>
<dbReference type="PANTHER" id="PTHR31779">
    <property type="entry name" value="2-NITROPROPANE DIOXYGENASE FAMILY, PUTATIVE (AFU_ORTHOLOGUE AFUA_2G17430)-RELATED"/>
    <property type="match status" value="1"/>
</dbReference>
<protein>
    <submittedName>
        <fullName evidence="9">Fungal transcriptional regulatory protein, N-terminal</fullName>
    </submittedName>
</protein>
<feature type="compositionally biased region" description="Basic and acidic residues" evidence="7">
    <location>
        <begin position="517"/>
        <end position="528"/>
    </location>
</feature>
<organism evidence="9 10">
    <name type="scientific">Penicillium camemberti (strain FM 013)</name>
    <dbReference type="NCBI Taxonomy" id="1429867"/>
    <lineage>
        <taxon>Eukaryota</taxon>
        <taxon>Fungi</taxon>
        <taxon>Dikarya</taxon>
        <taxon>Ascomycota</taxon>
        <taxon>Pezizomycotina</taxon>
        <taxon>Eurotiomycetes</taxon>
        <taxon>Eurotiomycetidae</taxon>
        <taxon>Eurotiales</taxon>
        <taxon>Aspergillaceae</taxon>
        <taxon>Penicillium</taxon>
    </lineage>
</organism>
<dbReference type="InterPro" id="IPR001138">
    <property type="entry name" value="Zn2Cys6_DnaBD"/>
</dbReference>
<reference evidence="9 10" key="1">
    <citation type="journal article" date="2014" name="Nat. Commun.">
        <title>Multiple recent horizontal transfers of a large genomic region in cheese making fungi.</title>
        <authorList>
            <person name="Cheeseman K."/>
            <person name="Ropars J."/>
            <person name="Renault P."/>
            <person name="Dupont J."/>
            <person name="Gouzy J."/>
            <person name="Branca A."/>
            <person name="Abraham A.L."/>
            <person name="Ceppi M."/>
            <person name="Conseiller E."/>
            <person name="Debuchy R."/>
            <person name="Malagnac F."/>
            <person name="Goarin A."/>
            <person name="Silar P."/>
            <person name="Lacoste S."/>
            <person name="Sallet E."/>
            <person name="Bensimon A."/>
            <person name="Giraud T."/>
            <person name="Brygoo Y."/>
        </authorList>
    </citation>
    <scope>NUCLEOTIDE SEQUENCE [LARGE SCALE GENOMIC DNA]</scope>
    <source>
        <strain evidence="10">FM 013</strain>
    </source>
</reference>
<dbReference type="PANTHER" id="PTHR31779:SF5">
    <property type="entry name" value="ZN(II)2CYS6 TRANSCRIPTION FACTOR (EUROFUNG)"/>
    <property type="match status" value="1"/>
</dbReference>
<evidence type="ECO:0000256" key="4">
    <source>
        <dbReference type="ARBA" id="ARBA00023125"/>
    </source>
</evidence>
<accession>A0A0G4P9S4</accession>
<dbReference type="GO" id="GO:0000981">
    <property type="term" value="F:DNA-binding transcription factor activity, RNA polymerase II-specific"/>
    <property type="evidence" value="ECO:0007669"/>
    <property type="project" value="InterPro"/>
</dbReference>
<dbReference type="PROSITE" id="PS00463">
    <property type="entry name" value="ZN2_CY6_FUNGAL_1"/>
    <property type="match status" value="1"/>
</dbReference>
<dbReference type="CDD" id="cd00067">
    <property type="entry name" value="GAL4"/>
    <property type="match status" value="1"/>
</dbReference>
<dbReference type="SUPFAM" id="SSF57701">
    <property type="entry name" value="Zn2/Cys6 DNA-binding domain"/>
    <property type="match status" value="1"/>
</dbReference>
<keyword evidence="10" id="KW-1185">Reference proteome</keyword>
<dbReference type="Proteomes" id="UP000053732">
    <property type="component" value="Unassembled WGS sequence"/>
</dbReference>
<dbReference type="Pfam" id="PF00172">
    <property type="entry name" value="Zn_clus"/>
    <property type="match status" value="1"/>
</dbReference>
<evidence type="ECO:0000313" key="10">
    <source>
        <dbReference type="Proteomes" id="UP000053732"/>
    </source>
</evidence>
<dbReference type="Pfam" id="PF04082">
    <property type="entry name" value="Fungal_trans"/>
    <property type="match status" value="1"/>
</dbReference>
<evidence type="ECO:0000259" key="8">
    <source>
        <dbReference type="PROSITE" id="PS50048"/>
    </source>
</evidence>
<dbReference type="GO" id="GO:0003677">
    <property type="term" value="F:DNA binding"/>
    <property type="evidence" value="ECO:0007669"/>
    <property type="project" value="UniProtKB-KW"/>
</dbReference>
<feature type="region of interest" description="Disordered" evidence="7">
    <location>
        <begin position="517"/>
        <end position="541"/>
    </location>
</feature>
<dbReference type="InterPro" id="IPR036864">
    <property type="entry name" value="Zn2-C6_fun-type_DNA-bd_sf"/>
</dbReference>
<dbReference type="PROSITE" id="PS50048">
    <property type="entry name" value="ZN2_CY6_FUNGAL_2"/>
    <property type="match status" value="1"/>
</dbReference>
<proteinExistence type="predicted"/>
<evidence type="ECO:0000256" key="2">
    <source>
        <dbReference type="ARBA" id="ARBA00022833"/>
    </source>
</evidence>
<feature type="domain" description="Zn(2)-C6 fungal-type" evidence="8">
    <location>
        <begin position="50"/>
        <end position="79"/>
    </location>
</feature>
<evidence type="ECO:0000256" key="1">
    <source>
        <dbReference type="ARBA" id="ARBA00022723"/>
    </source>
</evidence>
<keyword evidence="6" id="KW-0539">Nucleus</keyword>
<keyword evidence="3" id="KW-0805">Transcription regulation</keyword>
<keyword evidence="1" id="KW-0479">Metal-binding</keyword>
<dbReference type="AlphaFoldDB" id="A0A0G4P9S4"/>
<dbReference type="STRING" id="1429867.A0A0G4P9S4"/>
<dbReference type="EMBL" id="HG793141">
    <property type="protein sequence ID" value="CRL23029.1"/>
    <property type="molecule type" value="Genomic_DNA"/>
</dbReference>
<gene>
    <name evidence="9" type="ORF">PCAMFM013_S008g000458</name>
</gene>
<sequence length="559" mass="63341">MYSGNRQDPHSHIDHLKRSHLDSCSMYCDVMSSHTDTSGRVRTRQRAKRACEMCKVRKRKCDGHEPCTCCIRYEYQCSFKPSAREKMTVSKSSKLSCELDAQRLSDRAGANQAHMEANSGTAFPHLLGMKMNPQSAPKVHGFSWNLGPRDEPLEPSTNMTDLISREEMEALANHYLEKIHPVYGVVDSEDLRQRIEHRWHDLTVVASYDSILCGVAALGSLYSGHTQHPKESALVQCAKEQLETTKTSKTIILHHASAWILRTIYLRSTDCPHASWMASYSTMHIIEAIGDHQDPELASLVYSDTADISFNEETRRRLFWVATVLNSWISYEYDRSRVTPRGVSCKLPLPRKDDFTTDLINLYQISEGLDPDRDNKASAFEEALTRVEGLTLSHDALILSQSNLALTIYRRLRILSVNISNDVLARVMRFGNQGLEAATRLAEDRCPWWHVVNLPFQFICILLTIDTRESLSHIGSALCSFRAITRHYNTPTIHTALETIESLVCLFQTKKERDSIIPRDSLQQRDEGPTEPSSTTPQALDVTSWLGATENLSLPDNFD</sequence>
<keyword evidence="4" id="KW-0238">DNA-binding</keyword>
<dbReference type="InterPro" id="IPR052478">
    <property type="entry name" value="Metabolite_Synth_Reg"/>
</dbReference>
<name>A0A0G4P9S4_PENC3</name>
<dbReference type="GO" id="GO:0006351">
    <property type="term" value="P:DNA-templated transcription"/>
    <property type="evidence" value="ECO:0007669"/>
    <property type="project" value="InterPro"/>
</dbReference>
<dbReference type="GO" id="GO:0008270">
    <property type="term" value="F:zinc ion binding"/>
    <property type="evidence" value="ECO:0007669"/>
    <property type="project" value="InterPro"/>
</dbReference>
<dbReference type="CDD" id="cd12148">
    <property type="entry name" value="fungal_TF_MHR"/>
    <property type="match status" value="1"/>
</dbReference>
<dbReference type="SMART" id="SM00066">
    <property type="entry name" value="GAL4"/>
    <property type="match status" value="1"/>
</dbReference>
<dbReference type="Gene3D" id="4.10.240.10">
    <property type="entry name" value="Zn(2)-C6 fungal-type DNA-binding domain"/>
    <property type="match status" value="1"/>
</dbReference>